<dbReference type="EMBL" id="DRPZ01000058">
    <property type="protein sequence ID" value="HGY08814.1"/>
    <property type="molecule type" value="Genomic_DNA"/>
</dbReference>
<organism evidence="3">
    <name type="scientific">Oceanithermus profundus</name>
    <dbReference type="NCBI Taxonomy" id="187137"/>
    <lineage>
        <taxon>Bacteria</taxon>
        <taxon>Thermotogati</taxon>
        <taxon>Deinococcota</taxon>
        <taxon>Deinococci</taxon>
        <taxon>Thermales</taxon>
        <taxon>Thermaceae</taxon>
        <taxon>Oceanithermus</taxon>
    </lineage>
</organism>
<sequence>MVVWYLLLGLLIGWLVEWVIDWWYWRGRWQNTLADLEACRQSLAEERERTRMLQAKMHSFEEELKGLRARVQQLESERDRFKDERDAALAELRSQEPRTAAPEAAPAGAADDLKKIEGIGPKIEELLNRKGIRTFRQLAQTSVEQLRAILQEAGPRFRLADPTTWPRQAQMAAEERWDELQDYQDALQGGREG</sequence>
<feature type="transmembrane region" description="Helical" evidence="2">
    <location>
        <begin position="6"/>
        <end position="25"/>
    </location>
</feature>
<evidence type="ECO:0000256" key="1">
    <source>
        <dbReference type="SAM" id="Coils"/>
    </source>
</evidence>
<dbReference type="Proteomes" id="UP000885759">
    <property type="component" value="Unassembled WGS sequence"/>
</dbReference>
<accession>A0A7C4Z484</accession>
<keyword evidence="2" id="KW-0812">Transmembrane</keyword>
<keyword evidence="2" id="KW-1133">Transmembrane helix</keyword>
<evidence type="ECO:0000256" key="2">
    <source>
        <dbReference type="SAM" id="Phobius"/>
    </source>
</evidence>
<feature type="coiled-coil region" evidence="1">
    <location>
        <begin position="43"/>
        <end position="91"/>
    </location>
</feature>
<keyword evidence="1" id="KW-0175">Coiled coil</keyword>
<dbReference type="InterPro" id="IPR043502">
    <property type="entry name" value="DNA/RNA_pol_sf"/>
</dbReference>
<proteinExistence type="predicted"/>
<protein>
    <recommendedName>
        <fullName evidence="4">DUF4332 domain-containing protein</fullName>
    </recommendedName>
</protein>
<keyword evidence="2" id="KW-0472">Membrane</keyword>
<evidence type="ECO:0000313" key="3">
    <source>
        <dbReference type="EMBL" id="HGY08814.1"/>
    </source>
</evidence>
<dbReference type="SUPFAM" id="SSF56672">
    <property type="entry name" value="DNA/RNA polymerases"/>
    <property type="match status" value="1"/>
</dbReference>
<reference evidence="3" key="1">
    <citation type="journal article" date="2020" name="mSystems">
        <title>Genome- and Community-Level Interaction Insights into Carbon Utilization and Element Cycling Functions of Hydrothermarchaeota in Hydrothermal Sediment.</title>
        <authorList>
            <person name="Zhou Z."/>
            <person name="Liu Y."/>
            <person name="Xu W."/>
            <person name="Pan J."/>
            <person name="Luo Z.H."/>
            <person name="Li M."/>
        </authorList>
    </citation>
    <scope>NUCLEOTIDE SEQUENCE [LARGE SCALE GENOMIC DNA]</scope>
    <source>
        <strain evidence="3">HyVt-570</strain>
    </source>
</reference>
<dbReference type="Gene3D" id="1.10.150.20">
    <property type="entry name" value="5' to 3' exonuclease, C-terminal subdomain"/>
    <property type="match status" value="1"/>
</dbReference>
<dbReference type="Pfam" id="PF14520">
    <property type="entry name" value="HHH_5"/>
    <property type="match status" value="1"/>
</dbReference>
<gene>
    <name evidence="3" type="ORF">ENK37_02000</name>
</gene>
<dbReference type="AlphaFoldDB" id="A0A7C4Z484"/>
<comment type="caution">
    <text evidence="3">The sequence shown here is derived from an EMBL/GenBank/DDBJ whole genome shotgun (WGS) entry which is preliminary data.</text>
</comment>
<evidence type="ECO:0008006" key="4">
    <source>
        <dbReference type="Google" id="ProtNLM"/>
    </source>
</evidence>
<name>A0A7C4Z484_9DEIN</name>